<dbReference type="RefSeq" id="WP_125568212.1">
    <property type="nucleotide sequence ID" value="NZ_AP019307.1"/>
</dbReference>
<evidence type="ECO:0000313" key="2">
    <source>
        <dbReference type="EMBL" id="BBH17211.1"/>
    </source>
</evidence>
<dbReference type="OrthoDB" id="5187898at2"/>
<keyword evidence="1" id="KW-0472">Membrane</keyword>
<dbReference type="Proteomes" id="UP000271573">
    <property type="component" value="Chromosome"/>
</dbReference>
<evidence type="ECO:0000313" key="3">
    <source>
        <dbReference type="Proteomes" id="UP000271573"/>
    </source>
</evidence>
<proteinExistence type="predicted"/>
<organism evidence="2 3">
    <name type="scientific">Nocardioides baekrokdamisoli</name>
    <dbReference type="NCBI Taxonomy" id="1804624"/>
    <lineage>
        <taxon>Bacteria</taxon>
        <taxon>Bacillati</taxon>
        <taxon>Actinomycetota</taxon>
        <taxon>Actinomycetes</taxon>
        <taxon>Propionibacteriales</taxon>
        <taxon>Nocardioidaceae</taxon>
        <taxon>Nocardioides</taxon>
    </lineage>
</organism>
<protein>
    <submittedName>
        <fullName evidence="2">Uncharacterized protein</fullName>
    </submittedName>
</protein>
<accession>A0A3G9IU96</accession>
<reference evidence="2 3" key="1">
    <citation type="submission" date="2018-11" db="EMBL/GenBank/DDBJ databases">
        <title>Complete genome sequence of Nocardioides baekrokdamisoli strain KCTC 39748.</title>
        <authorList>
            <person name="Kang S.W."/>
            <person name="Lee K.C."/>
            <person name="Kim K.K."/>
            <person name="Kim J.S."/>
            <person name="Kim D.S."/>
            <person name="Ko S.H."/>
            <person name="Yang S.H."/>
            <person name="Shin Y.K."/>
            <person name="Lee J.S."/>
        </authorList>
    </citation>
    <scope>NUCLEOTIDE SEQUENCE [LARGE SCALE GENOMIC DNA]</scope>
    <source>
        <strain evidence="2 3">KCTC 39748</strain>
    </source>
</reference>
<dbReference type="AlphaFoldDB" id="A0A3G9IU96"/>
<dbReference type="KEGG" id="nbe:Back2_14980"/>
<keyword evidence="3" id="KW-1185">Reference proteome</keyword>
<feature type="transmembrane region" description="Helical" evidence="1">
    <location>
        <begin position="12"/>
        <end position="41"/>
    </location>
</feature>
<gene>
    <name evidence="2" type="ORF">Back2_14980</name>
</gene>
<keyword evidence="1" id="KW-0812">Transmembrane</keyword>
<evidence type="ECO:0000256" key="1">
    <source>
        <dbReference type="SAM" id="Phobius"/>
    </source>
</evidence>
<sequence>MRRLNSTDDRGATALIMALVVSSLLMSLGYLVITVGGWYVARTMDQNAADSAAEAVAEWCGTQLSAGQLCSQDQAQTVAAHYADGSSNGGLAQWAQTVCGTLPGLTACSMTFLNSSTGCPATGPSTGYVDVLVTPRTDGNPTMKNLLASGTQRVSACAQAGLITAGSCVTCVGITISLCEWNLDTANGTSFAASTVPTYLDTITARRSNPAYGLSLLNLYVLDGIYDPRNPANKYNLSPPAPSNASIAGSETVLYIHGGSTNNCPGASTPAGGFGWTAPSSGTTCSTAIVNSTYAGAPGNAANDCYSVFDASRTNGTPIYIPVYDSYTGGGSGTVYHLAGLAAFVVTGWDVGTGGSTWGTGPSSRKAASSIALADSGLKASDTQYCGKTYTGSPSNSCVYGYFTHVLVPAGVFGPGPGGNLGLESVALTG</sequence>
<name>A0A3G9IU96_9ACTN</name>
<keyword evidence="1" id="KW-1133">Transmembrane helix</keyword>
<dbReference type="EMBL" id="AP019307">
    <property type="protein sequence ID" value="BBH17211.1"/>
    <property type="molecule type" value="Genomic_DNA"/>
</dbReference>